<dbReference type="InterPro" id="IPR018060">
    <property type="entry name" value="HTH_AraC"/>
</dbReference>
<name>A0A972FRK2_9GAMM</name>
<comment type="caution">
    <text evidence="5">The sequence shown here is derived from an EMBL/GenBank/DDBJ whole genome shotgun (WGS) entry which is preliminary data.</text>
</comment>
<evidence type="ECO:0000313" key="5">
    <source>
        <dbReference type="EMBL" id="NMH64825.1"/>
    </source>
</evidence>
<accession>A0A972FRK2</accession>
<sequence>MSAKPKIVSFEQSSKVCFRHQSLTEALSWAHYQNADDRLYYQNDRQHTLSMYLAGGYQTHRTDVRADYGAPGRFCLMPLGSQSHWQLGAPQQFMHLYFDDAHLKQLAIRVFDMDPRTVQLPEQTFISNPGLEALYRHNMAPLDWSAGENKLLLMQITDTILVTMLQSMGLTKPLGRLKGGLSPVIAGRVKDFIQANFARQLYLQELAAIAQLSEYHFCRMFKTSFAVTPQEYLMQIRVERVKQRLIQGDASLSDIALSCGFSNQSHMGRYFKKWVGLTPGEFQKLQRP</sequence>
<reference evidence="5" key="1">
    <citation type="submission" date="2020-04" db="EMBL/GenBank/DDBJ databases">
        <title>Description of Shewanella salipaludis sp. nov., isolated from a salt marsh.</title>
        <authorList>
            <person name="Park S."/>
            <person name="Yoon J.-H."/>
        </authorList>
    </citation>
    <scope>NUCLEOTIDE SEQUENCE</scope>
    <source>
        <strain evidence="5">SHSM-M6</strain>
    </source>
</reference>
<dbReference type="AlphaFoldDB" id="A0A972FRK2"/>
<evidence type="ECO:0000313" key="6">
    <source>
        <dbReference type="Proteomes" id="UP000737113"/>
    </source>
</evidence>
<organism evidence="5 6">
    <name type="scientific">Shewanella salipaludis</name>
    <dbReference type="NCBI Taxonomy" id="2723052"/>
    <lineage>
        <taxon>Bacteria</taxon>
        <taxon>Pseudomonadati</taxon>
        <taxon>Pseudomonadota</taxon>
        <taxon>Gammaproteobacteria</taxon>
        <taxon>Alteromonadales</taxon>
        <taxon>Shewanellaceae</taxon>
        <taxon>Shewanella</taxon>
    </lineage>
</organism>
<dbReference type="Gene3D" id="1.10.10.60">
    <property type="entry name" value="Homeodomain-like"/>
    <property type="match status" value="2"/>
</dbReference>
<dbReference type="SMART" id="SM00342">
    <property type="entry name" value="HTH_ARAC"/>
    <property type="match status" value="1"/>
</dbReference>
<dbReference type="GO" id="GO:0043565">
    <property type="term" value="F:sequence-specific DNA binding"/>
    <property type="evidence" value="ECO:0007669"/>
    <property type="project" value="InterPro"/>
</dbReference>
<keyword evidence="2" id="KW-0238">DNA-binding</keyword>
<keyword evidence="3" id="KW-0804">Transcription</keyword>
<dbReference type="InterPro" id="IPR009057">
    <property type="entry name" value="Homeodomain-like_sf"/>
</dbReference>
<dbReference type="RefSeq" id="WP_169563507.1">
    <property type="nucleotide sequence ID" value="NZ_JAAXYH010000003.1"/>
</dbReference>
<protein>
    <submittedName>
        <fullName evidence="5">Helix-turn-helix transcriptional regulator</fullName>
    </submittedName>
</protein>
<evidence type="ECO:0000256" key="3">
    <source>
        <dbReference type="ARBA" id="ARBA00023163"/>
    </source>
</evidence>
<feature type="domain" description="HTH araC/xylS-type" evidence="4">
    <location>
        <begin position="187"/>
        <end position="285"/>
    </location>
</feature>
<dbReference type="SUPFAM" id="SSF46689">
    <property type="entry name" value="Homeodomain-like"/>
    <property type="match status" value="2"/>
</dbReference>
<dbReference type="InterPro" id="IPR050204">
    <property type="entry name" value="AraC_XylS_family_regulators"/>
</dbReference>
<dbReference type="PANTHER" id="PTHR46796">
    <property type="entry name" value="HTH-TYPE TRANSCRIPTIONAL ACTIVATOR RHAS-RELATED"/>
    <property type="match status" value="1"/>
</dbReference>
<dbReference type="PROSITE" id="PS01124">
    <property type="entry name" value="HTH_ARAC_FAMILY_2"/>
    <property type="match status" value="1"/>
</dbReference>
<gene>
    <name evidence="5" type="ORF">HC757_06535</name>
</gene>
<evidence type="ECO:0000256" key="1">
    <source>
        <dbReference type="ARBA" id="ARBA00023015"/>
    </source>
</evidence>
<proteinExistence type="predicted"/>
<dbReference type="GO" id="GO:0003700">
    <property type="term" value="F:DNA-binding transcription factor activity"/>
    <property type="evidence" value="ECO:0007669"/>
    <property type="project" value="InterPro"/>
</dbReference>
<dbReference type="EMBL" id="JAAXYH010000003">
    <property type="protein sequence ID" value="NMH64825.1"/>
    <property type="molecule type" value="Genomic_DNA"/>
</dbReference>
<keyword evidence="6" id="KW-1185">Reference proteome</keyword>
<dbReference type="PANTHER" id="PTHR46796:SF6">
    <property type="entry name" value="ARAC SUBFAMILY"/>
    <property type="match status" value="1"/>
</dbReference>
<evidence type="ECO:0000256" key="2">
    <source>
        <dbReference type="ARBA" id="ARBA00023125"/>
    </source>
</evidence>
<keyword evidence="1" id="KW-0805">Transcription regulation</keyword>
<dbReference type="Pfam" id="PF12833">
    <property type="entry name" value="HTH_18"/>
    <property type="match status" value="1"/>
</dbReference>
<evidence type="ECO:0000259" key="4">
    <source>
        <dbReference type="PROSITE" id="PS01124"/>
    </source>
</evidence>
<dbReference type="Proteomes" id="UP000737113">
    <property type="component" value="Unassembled WGS sequence"/>
</dbReference>